<dbReference type="InterPro" id="IPR001516">
    <property type="entry name" value="Proton_antipo_N"/>
</dbReference>
<evidence type="ECO:0000313" key="17">
    <source>
        <dbReference type="EMBL" id="GGF68234.1"/>
    </source>
</evidence>
<evidence type="ECO:0000259" key="15">
    <source>
        <dbReference type="Pfam" id="PF13244"/>
    </source>
</evidence>
<keyword evidence="9 11" id="KW-0472">Membrane</keyword>
<feature type="transmembrane region" description="Helical" evidence="11">
    <location>
        <begin position="526"/>
        <end position="546"/>
    </location>
</feature>
<feature type="transmembrane region" description="Helical" evidence="11">
    <location>
        <begin position="51"/>
        <end position="71"/>
    </location>
</feature>
<evidence type="ECO:0000256" key="10">
    <source>
        <dbReference type="RuleBase" id="RU000320"/>
    </source>
</evidence>
<accession>A0ABQ1VID9</accession>
<feature type="transmembrane region" description="Helical" evidence="11">
    <location>
        <begin position="322"/>
        <end position="340"/>
    </location>
</feature>
<dbReference type="InterPro" id="IPR046806">
    <property type="entry name" value="MrpA_C/MbhE"/>
</dbReference>
<evidence type="ECO:0000313" key="18">
    <source>
        <dbReference type="Proteomes" id="UP000640509"/>
    </source>
</evidence>
<dbReference type="InterPro" id="IPR007182">
    <property type="entry name" value="MnhB"/>
</dbReference>
<feature type="transmembrane region" description="Helical" evidence="11">
    <location>
        <begin position="655"/>
        <end position="675"/>
    </location>
</feature>
<dbReference type="InterPro" id="IPR025383">
    <property type="entry name" value="MrpA_C/MbhD"/>
</dbReference>
<feature type="transmembrane region" description="Helical" evidence="11">
    <location>
        <begin position="187"/>
        <end position="209"/>
    </location>
</feature>
<feature type="transmembrane region" description="Helical" evidence="11">
    <location>
        <begin position="781"/>
        <end position="799"/>
    </location>
</feature>
<feature type="transmembrane region" description="Helical" evidence="11">
    <location>
        <begin position="157"/>
        <end position="175"/>
    </location>
</feature>
<dbReference type="Pfam" id="PF00361">
    <property type="entry name" value="Proton_antipo_M"/>
    <property type="match status" value="1"/>
</dbReference>
<keyword evidence="3" id="KW-0813">Transport</keyword>
<dbReference type="InterPro" id="IPR050616">
    <property type="entry name" value="CPA3_Na-H_Antiporter_A"/>
</dbReference>
<evidence type="ECO:0000256" key="7">
    <source>
        <dbReference type="ARBA" id="ARBA00022989"/>
    </source>
</evidence>
<evidence type="ECO:0000259" key="13">
    <source>
        <dbReference type="Pfam" id="PF00662"/>
    </source>
</evidence>
<dbReference type="Pfam" id="PF20501">
    <property type="entry name" value="MbhE"/>
    <property type="match status" value="1"/>
</dbReference>
<feature type="transmembrane region" description="Helical" evidence="11">
    <location>
        <begin position="896"/>
        <end position="916"/>
    </location>
</feature>
<feature type="domain" description="NADH:quinone oxidoreductase/Mrp antiporter transmembrane" evidence="12">
    <location>
        <begin position="150"/>
        <end position="427"/>
    </location>
</feature>
<feature type="transmembrane region" description="Helical" evidence="11">
    <location>
        <begin position="856"/>
        <end position="876"/>
    </location>
</feature>
<feature type="transmembrane region" description="Helical" evidence="11">
    <location>
        <begin position="26"/>
        <end position="44"/>
    </location>
</feature>
<evidence type="ECO:0000256" key="5">
    <source>
        <dbReference type="ARBA" id="ARBA00022475"/>
    </source>
</evidence>
<evidence type="ECO:0000256" key="8">
    <source>
        <dbReference type="ARBA" id="ARBA00023065"/>
    </source>
</evidence>
<dbReference type="PANTHER" id="PTHR43373">
    <property type="entry name" value="NA(+)/H(+) ANTIPORTER SUBUNIT"/>
    <property type="match status" value="1"/>
</dbReference>
<feature type="transmembrane region" description="Helical" evidence="11">
    <location>
        <begin position="936"/>
        <end position="959"/>
    </location>
</feature>
<protein>
    <submittedName>
        <fullName evidence="17">Monovalent cation/H+ antiporter subunit A</fullName>
    </submittedName>
</protein>
<organism evidence="17 18">
    <name type="scientific">Paracoccus acridae</name>
    <dbReference type="NCBI Taxonomy" id="1795310"/>
    <lineage>
        <taxon>Bacteria</taxon>
        <taxon>Pseudomonadati</taxon>
        <taxon>Pseudomonadota</taxon>
        <taxon>Alphaproteobacteria</taxon>
        <taxon>Rhodobacterales</taxon>
        <taxon>Paracoccaceae</taxon>
        <taxon>Paracoccus</taxon>
    </lineage>
</organism>
<keyword evidence="7 11" id="KW-1133">Transmembrane helix</keyword>
<evidence type="ECO:0000256" key="1">
    <source>
        <dbReference type="ARBA" id="ARBA00002378"/>
    </source>
</evidence>
<feature type="transmembrane region" description="Helical" evidence="11">
    <location>
        <begin position="826"/>
        <end position="850"/>
    </location>
</feature>
<evidence type="ECO:0000256" key="9">
    <source>
        <dbReference type="ARBA" id="ARBA00023136"/>
    </source>
</evidence>
<keyword evidence="18" id="KW-1185">Reference proteome</keyword>
<dbReference type="Pfam" id="PF00662">
    <property type="entry name" value="Proton_antipo_N"/>
    <property type="match status" value="1"/>
</dbReference>
<name>A0ABQ1VID9_9RHOB</name>
<evidence type="ECO:0000259" key="12">
    <source>
        <dbReference type="Pfam" id="PF00361"/>
    </source>
</evidence>
<dbReference type="PRINTS" id="PR01434">
    <property type="entry name" value="NADHDHGNASE5"/>
</dbReference>
<reference evidence="18" key="1">
    <citation type="journal article" date="2019" name="Int. J. Syst. Evol. Microbiol.">
        <title>The Global Catalogue of Microorganisms (GCM) 10K type strain sequencing project: providing services to taxonomists for standard genome sequencing and annotation.</title>
        <authorList>
            <consortium name="The Broad Institute Genomics Platform"/>
            <consortium name="The Broad Institute Genome Sequencing Center for Infectious Disease"/>
            <person name="Wu L."/>
            <person name="Ma J."/>
        </authorList>
    </citation>
    <scope>NUCLEOTIDE SEQUENCE [LARGE SCALE GENOMIC DNA]</scope>
    <source>
        <strain evidence="18">CGMCC 1.15419</strain>
    </source>
</reference>
<keyword evidence="4" id="KW-0050">Antiport</keyword>
<gene>
    <name evidence="17" type="ORF">GCM10011402_20810</name>
</gene>
<proteinExistence type="predicted"/>
<evidence type="ECO:0000259" key="14">
    <source>
        <dbReference type="Pfam" id="PF04039"/>
    </source>
</evidence>
<evidence type="ECO:0000256" key="11">
    <source>
        <dbReference type="SAM" id="Phobius"/>
    </source>
</evidence>
<feature type="transmembrane region" description="Helical" evidence="11">
    <location>
        <begin position="100"/>
        <end position="121"/>
    </location>
</feature>
<dbReference type="EMBL" id="BMIV01000006">
    <property type="protein sequence ID" value="GGF68234.1"/>
    <property type="molecule type" value="Genomic_DNA"/>
</dbReference>
<feature type="transmembrane region" description="Helical" evidence="11">
    <location>
        <begin position="627"/>
        <end position="648"/>
    </location>
</feature>
<dbReference type="Pfam" id="PF04039">
    <property type="entry name" value="MnhB"/>
    <property type="match status" value="1"/>
</dbReference>
<dbReference type="Proteomes" id="UP000640509">
    <property type="component" value="Unassembled WGS sequence"/>
</dbReference>
<evidence type="ECO:0000256" key="6">
    <source>
        <dbReference type="ARBA" id="ARBA00022692"/>
    </source>
</evidence>
<dbReference type="InterPro" id="IPR001750">
    <property type="entry name" value="ND/Mrp_TM"/>
</dbReference>
<dbReference type="Pfam" id="PF13244">
    <property type="entry name" value="MbhD"/>
    <property type="match status" value="1"/>
</dbReference>
<comment type="caution">
    <text evidence="17">The sequence shown here is derived from an EMBL/GenBank/DDBJ whole genome shotgun (WGS) entry which is preliminary data.</text>
</comment>
<feature type="transmembrane region" description="Helical" evidence="11">
    <location>
        <begin position="481"/>
        <end position="506"/>
    </location>
</feature>
<evidence type="ECO:0000259" key="16">
    <source>
        <dbReference type="Pfam" id="PF20501"/>
    </source>
</evidence>
<feature type="domain" description="MrpA C-terminal/MbhD" evidence="15">
    <location>
        <begin position="640"/>
        <end position="704"/>
    </location>
</feature>
<comment type="subcellular location">
    <subcellularLocation>
        <location evidence="2">Cell membrane</location>
        <topology evidence="2">Multi-pass membrane protein</topology>
    </subcellularLocation>
    <subcellularLocation>
        <location evidence="10">Membrane</location>
        <topology evidence="10">Multi-pass membrane protein</topology>
    </subcellularLocation>
</comment>
<feature type="transmembrane region" description="Helical" evidence="11">
    <location>
        <begin position="434"/>
        <end position="460"/>
    </location>
</feature>
<feature type="domain" description="MrpA C-terminal/MbhE" evidence="16">
    <location>
        <begin position="720"/>
        <end position="815"/>
    </location>
</feature>
<feature type="domain" description="NADH-Ubiquinone oxidoreductase (complex I) chain 5 N-terminal" evidence="13">
    <location>
        <begin position="89"/>
        <end position="134"/>
    </location>
</feature>
<feature type="transmembrane region" description="Helical" evidence="11">
    <location>
        <begin position="681"/>
        <end position="703"/>
    </location>
</feature>
<feature type="transmembrane region" description="Helical" evidence="11">
    <location>
        <begin position="391"/>
        <end position="414"/>
    </location>
</feature>
<keyword evidence="5" id="KW-1003">Cell membrane</keyword>
<feature type="transmembrane region" description="Helical" evidence="11">
    <location>
        <begin position="294"/>
        <end position="315"/>
    </location>
</feature>
<evidence type="ECO:0000256" key="2">
    <source>
        <dbReference type="ARBA" id="ARBA00004651"/>
    </source>
</evidence>
<sequence>MRGHVSGKAKQFIRGEGSAKMAEHNLFLLLACLPFATSLILLTLSPNARGASTWLSGLSLVAGLAILAGFLPGIREGDVLRASLEWVPSLGMNLAFRLDGFAWLFTTLVLSIGVLVVIYARYYMSAKDSLPRFYALLMAFTGAMQGILISGNVLGMVVFWELTSFMSFLLIGFWHQGAAARDGARTALIITALGGLCLLTAMLMLGHVAGSHDLGVILRSGDAIRAHPWYGAILALFLLGAFTKSAQFPFHFWLPGAMAAPTPVSAFLHSATMVKAGVFLLVRFSPALGGTEAWFFTVTGIGMVTLILGAAVALYRHDLKGLLAYSTISHLGLITALAGIGGPVAILAAIFHICNHAVFKASLFMAAGIIDHETGTRDMRRLSGLFKPMPITATLAIVAAAAMAGVPLLNGFLSKEMFLAEAVYWHNGTWLDNALPYLAIVGSTLSVAYSLRFIATVFFGPQATNLPKTPHEPPAWMRRPVELLVFICLVVGILPALTLGAIVNIAARSVVGPDLAYYKIAIWHGVNAPLMLSLIALAVGTLIYALSAKAIATGPEGPFLLHRIRGQRIYDWLLFRLTWRLPRLALGLVSTESLQPQLRLLVLTALAVAVASLWGGLSFAPELRLHAFNPAFALLWTVGAACAIGAAWQAKYHRFAALVLLGGAGVVTCLTFAWFSSPDLAVTQLLVEVVTTALLLLGLRWLPKRRSEIPEDKLLPAKIRRSRDLVIAVVGGLGIASIAFAVMSRPVVSNVGDWFLGNAYYEGGGTNVVNVILVDFRAFDTFGEIAVLAIVGLTVYALLRRFRPAPESIEAPDQQTMADSPSVDDYLFVPSVIMVWMFPILIMLSGYFFFRGHDLPGGGFAAGVTLAIGFLIQYIASNVRWVEARITVLPIRWMGFGLLGAVTTGMGAWVFGYPFLTAHARYVNIPLVGQVPAATALLFDIGVFATVVGAVVLMLVAIAHQSLRASRRREQEELAARKEAA</sequence>
<feature type="transmembrane region" description="Helical" evidence="11">
    <location>
        <begin position="724"/>
        <end position="743"/>
    </location>
</feature>
<feature type="transmembrane region" description="Helical" evidence="11">
    <location>
        <begin position="346"/>
        <end position="370"/>
    </location>
</feature>
<evidence type="ECO:0000256" key="4">
    <source>
        <dbReference type="ARBA" id="ARBA00022449"/>
    </source>
</evidence>
<feature type="transmembrane region" description="Helical" evidence="11">
    <location>
        <begin position="133"/>
        <end position="151"/>
    </location>
</feature>
<evidence type="ECO:0000256" key="3">
    <source>
        <dbReference type="ARBA" id="ARBA00022448"/>
    </source>
</evidence>
<keyword evidence="8" id="KW-0406">Ion transport</keyword>
<feature type="transmembrane region" description="Helical" evidence="11">
    <location>
        <begin position="229"/>
        <end position="254"/>
    </location>
</feature>
<dbReference type="NCBIfam" id="NF009288">
    <property type="entry name" value="PRK12648.1"/>
    <property type="match status" value="1"/>
</dbReference>
<feature type="transmembrane region" description="Helical" evidence="11">
    <location>
        <begin position="600"/>
        <end position="621"/>
    </location>
</feature>
<dbReference type="PANTHER" id="PTHR43373:SF1">
    <property type="entry name" value="NA(+)_H(+) ANTIPORTER SUBUNIT A"/>
    <property type="match status" value="1"/>
</dbReference>
<comment type="function">
    <text evidence="1">NDH-1 shuttles electrons from NADH, via FMN and iron-sulfur (Fe-S) centers, to quinones in the respiratory chain. The immediate electron acceptor for the enzyme in this species is believed to be ubiquinone. Couples the redox reaction to proton translocation (for every two electrons transferred, four hydrogen ions are translocated across the cytoplasmic membrane), and thus conserves the redox energy in a proton gradient.</text>
</comment>
<feature type="domain" description="Na+/H+ antiporter MnhB subunit-related protein" evidence="14">
    <location>
        <begin position="830"/>
        <end position="952"/>
    </location>
</feature>
<keyword evidence="6 10" id="KW-0812">Transmembrane</keyword>